<evidence type="ECO:0000256" key="2">
    <source>
        <dbReference type="ARBA" id="ARBA00022884"/>
    </source>
</evidence>
<evidence type="ECO:0000313" key="7">
    <source>
        <dbReference type="Proteomes" id="UP000076532"/>
    </source>
</evidence>
<dbReference type="InterPro" id="IPR000504">
    <property type="entry name" value="RRM_dom"/>
</dbReference>
<reference evidence="6 7" key="1">
    <citation type="journal article" date="2016" name="Mol. Biol. Evol.">
        <title>Comparative Genomics of Early-Diverging Mushroom-Forming Fungi Provides Insights into the Origins of Lignocellulose Decay Capabilities.</title>
        <authorList>
            <person name="Nagy L.G."/>
            <person name="Riley R."/>
            <person name="Tritt A."/>
            <person name="Adam C."/>
            <person name="Daum C."/>
            <person name="Floudas D."/>
            <person name="Sun H."/>
            <person name="Yadav J.S."/>
            <person name="Pangilinan J."/>
            <person name="Larsson K.H."/>
            <person name="Matsuura K."/>
            <person name="Barry K."/>
            <person name="Labutti K."/>
            <person name="Kuo R."/>
            <person name="Ohm R.A."/>
            <person name="Bhattacharya S.S."/>
            <person name="Shirouzu T."/>
            <person name="Yoshinaga Y."/>
            <person name="Martin F.M."/>
            <person name="Grigoriev I.V."/>
            <person name="Hibbett D.S."/>
        </authorList>
    </citation>
    <scope>NUCLEOTIDE SEQUENCE [LARGE SCALE GENOMIC DNA]</scope>
    <source>
        <strain evidence="6 7">CBS 109695</strain>
    </source>
</reference>
<dbReference type="Proteomes" id="UP000076532">
    <property type="component" value="Unassembled WGS sequence"/>
</dbReference>
<dbReference type="EMBL" id="KV417521">
    <property type="protein sequence ID" value="KZP25426.1"/>
    <property type="molecule type" value="Genomic_DNA"/>
</dbReference>
<proteinExistence type="predicted"/>
<dbReference type="PANTHER" id="PTHR23236:SF119">
    <property type="entry name" value="NUCLEAR RNA-BINDING PROTEIN SART-3"/>
    <property type="match status" value="1"/>
</dbReference>
<sequence length="346" mass="36468">MSSAPPPKLTKKQKKGLAFRERKQGKQPGDKGSKGRHGQDPDDAVLEVPVEENQDLASVQVSGVEAAGVEDAAIGVAPADGRTGKGKAADARGEAVGGKSGKRKREEGEAGGGEGDKPRPKKKKGVPGDGADEAAVSAVKKKGADKSQGKQRFILFIGNLKYTTSEDAIKEHFAACDPPPTIRLLTPKPSAPGKPTAKSKGCAFLEFTHRNALQQALKLHQSEIEGRRINVELTAGGGGRGEGRITKVQERNKKLDTQRKDHQEKQEKLAKYAKGEAPAALPERPQRFSTTSGLEQGAAGKRTWAVGDVEDDGETHRGGVKHTKAGKTGRVAAKVWGTGVNAIPVG</sequence>
<dbReference type="PROSITE" id="PS50102">
    <property type="entry name" value="RRM"/>
    <property type="match status" value="1"/>
</dbReference>
<organism evidence="6 7">
    <name type="scientific">Athelia psychrophila</name>
    <dbReference type="NCBI Taxonomy" id="1759441"/>
    <lineage>
        <taxon>Eukaryota</taxon>
        <taxon>Fungi</taxon>
        <taxon>Dikarya</taxon>
        <taxon>Basidiomycota</taxon>
        <taxon>Agaricomycotina</taxon>
        <taxon>Agaricomycetes</taxon>
        <taxon>Agaricomycetidae</taxon>
        <taxon>Atheliales</taxon>
        <taxon>Atheliaceae</taxon>
        <taxon>Athelia</taxon>
    </lineage>
</organism>
<feature type="compositionally biased region" description="Basic and acidic residues" evidence="4">
    <location>
        <begin position="104"/>
        <end position="118"/>
    </location>
</feature>
<dbReference type="InterPro" id="IPR035979">
    <property type="entry name" value="RBD_domain_sf"/>
</dbReference>
<feature type="domain" description="RRM" evidence="5">
    <location>
        <begin position="153"/>
        <end position="236"/>
    </location>
</feature>
<feature type="compositionally biased region" description="Basic residues" evidence="4">
    <location>
        <begin position="318"/>
        <end position="327"/>
    </location>
</feature>
<dbReference type="AlphaFoldDB" id="A0A166NVR2"/>
<evidence type="ECO:0000256" key="4">
    <source>
        <dbReference type="SAM" id="MobiDB-lite"/>
    </source>
</evidence>
<dbReference type="InterPro" id="IPR012677">
    <property type="entry name" value="Nucleotide-bd_a/b_plait_sf"/>
</dbReference>
<dbReference type="STRING" id="436010.A0A166NVR2"/>
<evidence type="ECO:0000256" key="1">
    <source>
        <dbReference type="ARBA" id="ARBA00022737"/>
    </source>
</evidence>
<dbReference type="InterPro" id="IPR034228">
    <property type="entry name" value="Nop6_RRM"/>
</dbReference>
<dbReference type="SUPFAM" id="SSF54928">
    <property type="entry name" value="RNA-binding domain, RBD"/>
    <property type="match status" value="1"/>
</dbReference>
<dbReference type="PANTHER" id="PTHR23236">
    <property type="entry name" value="EUKARYOTIC TRANSLATION INITIATION FACTOR 4B/4H"/>
    <property type="match status" value="1"/>
</dbReference>
<feature type="region of interest" description="Disordered" evidence="4">
    <location>
        <begin position="273"/>
        <end position="327"/>
    </location>
</feature>
<feature type="compositionally biased region" description="Acidic residues" evidence="4">
    <location>
        <begin position="41"/>
        <end position="54"/>
    </location>
</feature>
<protein>
    <recommendedName>
        <fullName evidence="5">RRM domain-containing protein</fullName>
    </recommendedName>
</protein>
<dbReference type="Pfam" id="PF00076">
    <property type="entry name" value="RRM_1"/>
    <property type="match status" value="1"/>
</dbReference>
<feature type="region of interest" description="Disordered" evidence="4">
    <location>
        <begin position="1"/>
        <end position="147"/>
    </location>
</feature>
<evidence type="ECO:0000313" key="6">
    <source>
        <dbReference type="EMBL" id="KZP25426.1"/>
    </source>
</evidence>
<accession>A0A166NVR2</accession>
<gene>
    <name evidence="6" type="ORF">FIBSPDRAFT_950442</name>
</gene>
<evidence type="ECO:0000259" key="5">
    <source>
        <dbReference type="PROSITE" id="PS50102"/>
    </source>
</evidence>
<dbReference type="OrthoDB" id="167718at2759"/>
<dbReference type="Gene3D" id="3.30.70.330">
    <property type="match status" value="1"/>
</dbReference>
<keyword evidence="2 3" id="KW-0694">RNA-binding</keyword>
<dbReference type="GO" id="GO:0003723">
    <property type="term" value="F:RNA binding"/>
    <property type="evidence" value="ECO:0007669"/>
    <property type="project" value="UniProtKB-UniRule"/>
</dbReference>
<keyword evidence="1" id="KW-0677">Repeat</keyword>
<name>A0A166NVR2_9AGAM</name>
<dbReference type="CDD" id="cd12400">
    <property type="entry name" value="RRM_Nop6"/>
    <property type="match status" value="1"/>
</dbReference>
<dbReference type="SMART" id="SM00360">
    <property type="entry name" value="RRM"/>
    <property type="match status" value="1"/>
</dbReference>
<evidence type="ECO:0000256" key="3">
    <source>
        <dbReference type="PROSITE-ProRule" id="PRU00176"/>
    </source>
</evidence>
<keyword evidence="7" id="KW-1185">Reference proteome</keyword>
<feature type="compositionally biased region" description="Basic and acidic residues" evidence="4">
    <location>
        <begin position="18"/>
        <end position="40"/>
    </location>
</feature>